<dbReference type="GO" id="GO:0005524">
    <property type="term" value="F:ATP binding"/>
    <property type="evidence" value="ECO:0007669"/>
    <property type="project" value="UniProtKB-KW"/>
</dbReference>
<evidence type="ECO:0000256" key="1">
    <source>
        <dbReference type="ARBA" id="ARBA00022448"/>
    </source>
</evidence>
<dbReference type="GO" id="GO:0043190">
    <property type="term" value="C:ATP-binding cassette (ABC) transporter complex"/>
    <property type="evidence" value="ECO:0007669"/>
    <property type="project" value="TreeGrafter"/>
</dbReference>
<dbReference type="CDD" id="cd03225">
    <property type="entry name" value="ABC_cobalt_CbiO_domain1"/>
    <property type="match status" value="1"/>
</dbReference>
<name>A0A501WDU4_9GAMM</name>
<dbReference type="InterPro" id="IPR027417">
    <property type="entry name" value="P-loop_NTPase"/>
</dbReference>
<comment type="caution">
    <text evidence="5">The sequence shown here is derived from an EMBL/GenBank/DDBJ whole genome shotgun (WGS) entry which is preliminary data.</text>
</comment>
<feature type="domain" description="ABC transporter" evidence="4">
    <location>
        <begin position="2"/>
        <end position="243"/>
    </location>
</feature>
<gene>
    <name evidence="5" type="ORF">FJM67_14245</name>
</gene>
<dbReference type="EMBL" id="VFRR01000039">
    <property type="protein sequence ID" value="TPE47759.1"/>
    <property type="molecule type" value="Genomic_DNA"/>
</dbReference>
<protein>
    <submittedName>
        <fullName evidence="5">ATP-binding cassette domain-containing protein</fullName>
    </submittedName>
</protein>
<dbReference type="InterPro" id="IPR050095">
    <property type="entry name" value="ECF_ABC_transporter_ATP-bd"/>
</dbReference>
<dbReference type="InterPro" id="IPR003593">
    <property type="entry name" value="AAA+_ATPase"/>
</dbReference>
<proteinExistence type="predicted"/>
<dbReference type="SUPFAM" id="SSF52540">
    <property type="entry name" value="P-loop containing nucleoside triphosphate hydrolases"/>
    <property type="match status" value="1"/>
</dbReference>
<dbReference type="GO" id="GO:0042626">
    <property type="term" value="F:ATPase-coupled transmembrane transporter activity"/>
    <property type="evidence" value="ECO:0007669"/>
    <property type="project" value="TreeGrafter"/>
</dbReference>
<dbReference type="InterPro" id="IPR015856">
    <property type="entry name" value="ABC_transpr_CbiO/EcfA_su"/>
</dbReference>
<evidence type="ECO:0000256" key="2">
    <source>
        <dbReference type="ARBA" id="ARBA00022741"/>
    </source>
</evidence>
<dbReference type="GO" id="GO:0016887">
    <property type="term" value="F:ATP hydrolysis activity"/>
    <property type="evidence" value="ECO:0007669"/>
    <property type="project" value="InterPro"/>
</dbReference>
<evidence type="ECO:0000313" key="5">
    <source>
        <dbReference type="EMBL" id="TPE47759.1"/>
    </source>
</evidence>
<evidence type="ECO:0000256" key="3">
    <source>
        <dbReference type="ARBA" id="ARBA00022840"/>
    </source>
</evidence>
<dbReference type="Proteomes" id="UP000315901">
    <property type="component" value="Unassembled WGS sequence"/>
</dbReference>
<keyword evidence="2" id="KW-0547">Nucleotide-binding</keyword>
<dbReference type="PANTHER" id="PTHR43553">
    <property type="entry name" value="HEAVY METAL TRANSPORTER"/>
    <property type="match status" value="1"/>
</dbReference>
<dbReference type="PROSITE" id="PS50893">
    <property type="entry name" value="ABC_TRANSPORTER_2"/>
    <property type="match status" value="1"/>
</dbReference>
<dbReference type="PANTHER" id="PTHR43553:SF3">
    <property type="entry name" value="ABC TRANSPORTER ATP-BINDING PROTEIN MODF"/>
    <property type="match status" value="1"/>
</dbReference>
<dbReference type="Pfam" id="PF00005">
    <property type="entry name" value="ABC_tran"/>
    <property type="match status" value="1"/>
</dbReference>
<evidence type="ECO:0000259" key="4">
    <source>
        <dbReference type="PROSITE" id="PS50893"/>
    </source>
</evidence>
<reference evidence="5 6" key="1">
    <citation type="submission" date="2019-06" db="EMBL/GenBank/DDBJ databases">
        <title>A novel bacterium of genus Marinomonas, isolated from coastal sand.</title>
        <authorList>
            <person name="Huang H."/>
            <person name="Mo K."/>
            <person name="Hu Y."/>
        </authorList>
    </citation>
    <scope>NUCLEOTIDE SEQUENCE [LARGE SCALE GENOMIC DNA]</scope>
    <source>
        <strain evidence="5 6">HB171799</strain>
    </source>
</reference>
<keyword evidence="1" id="KW-0813">Transport</keyword>
<dbReference type="InterPro" id="IPR003439">
    <property type="entry name" value="ABC_transporter-like_ATP-bd"/>
</dbReference>
<accession>A0A501WDU4</accession>
<sequence length="259" mass="29187">MIELDNISAFRGDHPVFQQLNLTIHAGEKVAILGPNGAGKSTFLKLITREIYPLDRDDSRLALFGKERFTIWSLREQLGVISQDLQDQYTPYTTGIEVILSGFFGAVGSHGHLQPSEVQIQQAEAMLDKVGMGTERNSLFDALSTGQRRRLLVGRALIHNPSTLIFDEPTNGLDIRATAQLLKLMREHCQQQDHGLLLTTHHVDEIIPEIERVIVLQDGKIIADGEKQDVLNSELLSHLYNTQVELQQRNGFYRLWIDA</sequence>
<dbReference type="OrthoDB" id="6461291at2"/>
<keyword evidence="6" id="KW-1185">Reference proteome</keyword>
<evidence type="ECO:0000313" key="6">
    <source>
        <dbReference type="Proteomes" id="UP000315901"/>
    </source>
</evidence>
<dbReference type="SMART" id="SM00382">
    <property type="entry name" value="AAA"/>
    <property type="match status" value="1"/>
</dbReference>
<organism evidence="5 6">
    <name type="scientific">Maribrevibacterium harenarium</name>
    <dbReference type="NCBI Taxonomy" id="2589817"/>
    <lineage>
        <taxon>Bacteria</taxon>
        <taxon>Pseudomonadati</taxon>
        <taxon>Pseudomonadota</taxon>
        <taxon>Gammaproteobacteria</taxon>
        <taxon>Oceanospirillales</taxon>
        <taxon>Oceanospirillaceae</taxon>
        <taxon>Maribrevibacterium</taxon>
    </lineage>
</organism>
<dbReference type="AlphaFoldDB" id="A0A501WDU4"/>
<keyword evidence="3 5" id="KW-0067">ATP-binding</keyword>
<dbReference type="Gene3D" id="3.40.50.300">
    <property type="entry name" value="P-loop containing nucleotide triphosphate hydrolases"/>
    <property type="match status" value="1"/>
</dbReference>